<reference evidence="10 11" key="1">
    <citation type="submission" date="2018-09" db="EMBL/GenBank/DDBJ databases">
        <title>A high-quality reference genome of wild soybean provides a powerful tool to mine soybean genomes.</title>
        <authorList>
            <person name="Xie M."/>
            <person name="Chung C.Y.L."/>
            <person name="Li M.-W."/>
            <person name="Wong F.-L."/>
            <person name="Chan T.-F."/>
            <person name="Lam H.-M."/>
        </authorList>
    </citation>
    <scope>NUCLEOTIDE SEQUENCE [LARGE SCALE GENOMIC DNA]</scope>
    <source>
        <strain evidence="11">cv. W05</strain>
        <tissue evidence="10">Hypocotyl of etiolated seedlings</tissue>
    </source>
</reference>
<evidence type="ECO:0000256" key="2">
    <source>
        <dbReference type="ARBA" id="ARBA00022737"/>
    </source>
</evidence>
<dbReference type="FunFam" id="1.10.10.60:FF:000394">
    <property type="entry name" value="MYB transcription factor"/>
    <property type="match status" value="1"/>
</dbReference>
<keyword evidence="4" id="KW-0238">DNA-binding</keyword>
<dbReference type="EMBL" id="QZWG01000007">
    <property type="protein sequence ID" value="RZC04232.1"/>
    <property type="molecule type" value="Genomic_DNA"/>
</dbReference>
<dbReference type="Gene3D" id="1.10.10.60">
    <property type="entry name" value="Homeodomain-like"/>
    <property type="match status" value="2"/>
</dbReference>
<evidence type="ECO:0000256" key="6">
    <source>
        <dbReference type="ARBA" id="ARBA00023242"/>
    </source>
</evidence>
<evidence type="ECO:0000313" key="11">
    <source>
        <dbReference type="Proteomes" id="UP000289340"/>
    </source>
</evidence>
<dbReference type="PANTHER" id="PTHR10641">
    <property type="entry name" value="MYB FAMILY TRANSCRIPTION FACTOR"/>
    <property type="match status" value="1"/>
</dbReference>
<dbReference type="SMR" id="A0A445K0F3"/>
<dbReference type="CDD" id="cd00167">
    <property type="entry name" value="SANT"/>
    <property type="match status" value="2"/>
</dbReference>
<sequence length="422" mass="47088">MGRSPCCEKEGLKKGPWTPEEDQKLMAYIEEFGHGSWRALPAKAGLQRCGKSCRLRWTNYLRPDIKRGKFSLQEEQTIIQLHALLGNRWSAIAAQLPKRTDNEIKNYWNTHLKKRLTRMGIDPTTHKPKTDALGGSGGGQTRDAANLSHMAQWESARLEAEARLVRESKLQVQNNLGSCSSTQPARLVLNKITTQQQPSLPPCLDILKAWQSSWNKPPQQPTTKENNTKIMHSMYAMMLSTDDTLESPTSTLCFPGTTTTTTMLPISNNIGLLFNENNNSNNNMYPLATTIDDGVFMKDNTTTMLNLQMQDDDIMAAVEAFRAYDNNSSRNKYNNNNVVVPPSLSNSVILEGLNNDNDDNSKAALVVYDSNDDLGTEEADNLAIINGDGSLCNVNNLDENNKHYWNNIFNLVNDPLSGSSVF</sequence>
<evidence type="ECO:0000313" key="10">
    <source>
        <dbReference type="EMBL" id="RZC04232.1"/>
    </source>
</evidence>
<keyword evidence="11" id="KW-1185">Reference proteome</keyword>
<evidence type="ECO:0000256" key="3">
    <source>
        <dbReference type="ARBA" id="ARBA00023015"/>
    </source>
</evidence>
<dbReference type="Proteomes" id="UP000289340">
    <property type="component" value="Chromosome 7"/>
</dbReference>
<gene>
    <name evidence="10" type="ORF">D0Y65_018714</name>
</gene>
<feature type="region of interest" description="Disordered" evidence="7">
    <location>
        <begin position="121"/>
        <end position="143"/>
    </location>
</feature>
<dbReference type="PROSITE" id="PS50090">
    <property type="entry name" value="MYB_LIKE"/>
    <property type="match status" value="2"/>
</dbReference>
<dbReference type="GO" id="GO:0000976">
    <property type="term" value="F:transcription cis-regulatory region binding"/>
    <property type="evidence" value="ECO:0007669"/>
    <property type="project" value="UniProtKB-ARBA"/>
</dbReference>
<dbReference type="InterPro" id="IPR009057">
    <property type="entry name" value="Homeodomain-like_sf"/>
</dbReference>
<keyword evidence="3" id="KW-0805">Transcription regulation</keyword>
<dbReference type="AlphaFoldDB" id="A0A445K0F3"/>
<evidence type="ECO:0000259" key="8">
    <source>
        <dbReference type="PROSITE" id="PS50090"/>
    </source>
</evidence>
<comment type="subcellular location">
    <subcellularLocation>
        <location evidence="1">Nucleus</location>
    </subcellularLocation>
</comment>
<name>A0A445K0F3_GLYSO</name>
<dbReference type="Gramene" id="XM_028385802.1">
    <property type="protein sequence ID" value="XP_028241603.1"/>
    <property type="gene ID" value="LOC114419972"/>
</dbReference>
<dbReference type="InterPro" id="IPR015495">
    <property type="entry name" value="Myb_TF_plants"/>
</dbReference>
<evidence type="ECO:0000256" key="4">
    <source>
        <dbReference type="ARBA" id="ARBA00023125"/>
    </source>
</evidence>
<dbReference type="PROSITE" id="PS51294">
    <property type="entry name" value="HTH_MYB"/>
    <property type="match status" value="2"/>
</dbReference>
<accession>A0A445K0F3</accession>
<evidence type="ECO:0000259" key="9">
    <source>
        <dbReference type="PROSITE" id="PS51294"/>
    </source>
</evidence>
<dbReference type="SUPFAM" id="SSF46689">
    <property type="entry name" value="Homeodomain-like"/>
    <property type="match status" value="1"/>
</dbReference>
<protein>
    <submittedName>
        <fullName evidence="10">Transcription factor MYB106</fullName>
    </submittedName>
</protein>
<dbReference type="FunFam" id="1.10.10.60:FF:000015">
    <property type="entry name" value="Transcription factor RAX3"/>
    <property type="match status" value="1"/>
</dbReference>
<comment type="caution">
    <text evidence="10">The sequence shown here is derived from an EMBL/GenBank/DDBJ whole genome shotgun (WGS) entry which is preliminary data.</text>
</comment>
<feature type="domain" description="Myb-like" evidence="8">
    <location>
        <begin position="9"/>
        <end position="61"/>
    </location>
</feature>
<feature type="domain" description="HTH myb-type" evidence="9">
    <location>
        <begin position="62"/>
        <end position="116"/>
    </location>
</feature>
<dbReference type="PANTHER" id="PTHR10641:SF1347">
    <property type="entry name" value="MYB TRANSCRIPTION FACTOR MIXTA-LIKE PROTEIN"/>
    <property type="match status" value="1"/>
</dbReference>
<evidence type="ECO:0000256" key="5">
    <source>
        <dbReference type="ARBA" id="ARBA00023163"/>
    </source>
</evidence>
<feature type="domain" description="HTH myb-type" evidence="9">
    <location>
        <begin position="9"/>
        <end position="61"/>
    </location>
</feature>
<proteinExistence type="predicted"/>
<dbReference type="Pfam" id="PF00249">
    <property type="entry name" value="Myb_DNA-binding"/>
    <property type="match status" value="2"/>
</dbReference>
<dbReference type="InterPro" id="IPR017930">
    <property type="entry name" value="Myb_dom"/>
</dbReference>
<keyword evidence="5" id="KW-0804">Transcription</keyword>
<feature type="domain" description="Myb-like" evidence="8">
    <location>
        <begin position="62"/>
        <end position="112"/>
    </location>
</feature>
<keyword evidence="2" id="KW-0677">Repeat</keyword>
<organism evidence="10 11">
    <name type="scientific">Glycine soja</name>
    <name type="common">Wild soybean</name>
    <dbReference type="NCBI Taxonomy" id="3848"/>
    <lineage>
        <taxon>Eukaryota</taxon>
        <taxon>Viridiplantae</taxon>
        <taxon>Streptophyta</taxon>
        <taxon>Embryophyta</taxon>
        <taxon>Tracheophyta</taxon>
        <taxon>Spermatophyta</taxon>
        <taxon>Magnoliopsida</taxon>
        <taxon>eudicotyledons</taxon>
        <taxon>Gunneridae</taxon>
        <taxon>Pentapetalae</taxon>
        <taxon>rosids</taxon>
        <taxon>fabids</taxon>
        <taxon>Fabales</taxon>
        <taxon>Fabaceae</taxon>
        <taxon>Papilionoideae</taxon>
        <taxon>50 kb inversion clade</taxon>
        <taxon>NPAAA clade</taxon>
        <taxon>indigoferoid/millettioid clade</taxon>
        <taxon>Phaseoleae</taxon>
        <taxon>Glycine</taxon>
        <taxon>Glycine subgen. Soja</taxon>
    </lineage>
</organism>
<evidence type="ECO:0000256" key="1">
    <source>
        <dbReference type="ARBA" id="ARBA00004123"/>
    </source>
</evidence>
<keyword evidence="6" id="KW-0539">Nucleus</keyword>
<dbReference type="InterPro" id="IPR001005">
    <property type="entry name" value="SANT/Myb"/>
</dbReference>
<dbReference type="SMART" id="SM00717">
    <property type="entry name" value="SANT"/>
    <property type="match status" value="2"/>
</dbReference>
<evidence type="ECO:0000256" key="7">
    <source>
        <dbReference type="SAM" id="MobiDB-lite"/>
    </source>
</evidence>
<dbReference type="GO" id="GO:0005634">
    <property type="term" value="C:nucleus"/>
    <property type="evidence" value="ECO:0007669"/>
    <property type="project" value="UniProtKB-SubCell"/>
</dbReference>